<dbReference type="InterPro" id="IPR033954">
    <property type="entry name" value="DiS-bond_Isoase_DsbC/G"/>
</dbReference>
<feature type="chain" id="PRO_5010000614" description="Thiol:disulfide interchange protein" evidence="1">
    <location>
        <begin position="25"/>
        <end position="276"/>
    </location>
</feature>
<dbReference type="Gene3D" id="3.10.450.70">
    <property type="entry name" value="Disulphide bond isomerase, DsbC/G, N-terminal"/>
    <property type="match status" value="1"/>
</dbReference>
<accession>A0A0A0F1N0</accession>
<feature type="domain" description="Thioredoxin-like fold" evidence="2">
    <location>
        <begin position="142"/>
        <end position="273"/>
    </location>
</feature>
<feature type="signal peptide" evidence="1">
    <location>
        <begin position="1"/>
        <end position="24"/>
    </location>
</feature>
<comment type="caution">
    <text evidence="3">The sequence shown here is derived from an EMBL/GenBank/DDBJ whole genome shotgun (WGS) entry which is preliminary data.</text>
</comment>
<dbReference type="OrthoDB" id="5298214at2"/>
<dbReference type="SUPFAM" id="SSF52833">
    <property type="entry name" value="Thioredoxin-like"/>
    <property type="match status" value="1"/>
</dbReference>
<dbReference type="STRING" id="913325.N799_04265"/>
<dbReference type="SUPFAM" id="SSF54423">
    <property type="entry name" value="DsbC/DsbG N-terminal domain-like"/>
    <property type="match status" value="1"/>
</dbReference>
<dbReference type="InterPro" id="IPR009094">
    <property type="entry name" value="DiS-bond_isomerase_DsbC/G_N_sf"/>
</dbReference>
<dbReference type="InterPro" id="IPR036249">
    <property type="entry name" value="Thioredoxin-like_sf"/>
</dbReference>
<dbReference type="eggNOG" id="COG1651">
    <property type="taxonomic scope" value="Bacteria"/>
</dbReference>
<dbReference type="NCBIfam" id="NF008657">
    <property type="entry name" value="PRK11657.1"/>
    <property type="match status" value="1"/>
</dbReference>
<keyword evidence="1" id="KW-0574">Periplasm</keyword>
<keyword evidence="1" id="KW-0732">Signal</keyword>
<dbReference type="InterPro" id="IPR012336">
    <property type="entry name" value="Thioredoxin-like_fold"/>
</dbReference>
<dbReference type="InterPro" id="IPR051470">
    <property type="entry name" value="Thiol:disulfide_interchange"/>
</dbReference>
<reference evidence="3 4" key="1">
    <citation type="journal article" date="2015" name="Stand. Genomic Sci.">
        <title>Genomic information of the arsenic-resistant bacterium Lysobacter arseniciresistens type strain ZS79(T) and comparison of Lysobacter draft genomes.</title>
        <authorList>
            <person name="Liu L."/>
            <person name="Zhang S."/>
            <person name="Luo M."/>
            <person name="Wang G."/>
        </authorList>
    </citation>
    <scope>NUCLEOTIDE SEQUENCE [LARGE SCALE GENOMIC DNA]</scope>
    <source>
        <strain evidence="3 4">ZS79</strain>
    </source>
</reference>
<comment type="similarity">
    <text evidence="1">Belongs to the thioredoxin family. DsbC subfamily.</text>
</comment>
<protein>
    <recommendedName>
        <fullName evidence="1">Thiol:disulfide interchange protein</fullName>
    </recommendedName>
</protein>
<dbReference type="PANTHER" id="PTHR35272">
    <property type="entry name" value="THIOL:DISULFIDE INTERCHANGE PROTEIN DSBC-RELATED"/>
    <property type="match status" value="1"/>
</dbReference>
<proteinExistence type="inferred from homology"/>
<dbReference type="PANTHER" id="PTHR35272:SF4">
    <property type="entry name" value="THIOL:DISULFIDE INTERCHANGE PROTEIN DSBG"/>
    <property type="match status" value="1"/>
</dbReference>
<keyword evidence="1" id="KW-0676">Redox-active center</keyword>
<dbReference type="AlphaFoldDB" id="A0A0A0F1N0"/>
<evidence type="ECO:0000313" key="4">
    <source>
        <dbReference type="Proteomes" id="UP000029989"/>
    </source>
</evidence>
<keyword evidence="4" id="KW-1185">Reference proteome</keyword>
<dbReference type="RefSeq" id="WP_036210695.1">
    <property type="nucleotide sequence ID" value="NZ_AVPT01000013.1"/>
</dbReference>
<gene>
    <name evidence="3" type="ORF">N799_04265</name>
</gene>
<dbReference type="EMBL" id="AVPT01000013">
    <property type="protein sequence ID" value="KGM56450.1"/>
    <property type="molecule type" value="Genomic_DNA"/>
</dbReference>
<dbReference type="PROSITE" id="PS51257">
    <property type="entry name" value="PROKAR_LIPOPROTEIN"/>
    <property type="match status" value="1"/>
</dbReference>
<dbReference type="Proteomes" id="UP000029989">
    <property type="component" value="Unassembled WGS sequence"/>
</dbReference>
<organism evidence="3 4">
    <name type="scientific">Lysobacter arseniciresistens ZS79</name>
    <dbReference type="NCBI Taxonomy" id="913325"/>
    <lineage>
        <taxon>Bacteria</taxon>
        <taxon>Pseudomonadati</taxon>
        <taxon>Pseudomonadota</taxon>
        <taxon>Gammaproteobacteria</taxon>
        <taxon>Lysobacterales</taxon>
        <taxon>Lysobacteraceae</taxon>
        <taxon>Novilysobacter</taxon>
    </lineage>
</organism>
<comment type="subcellular location">
    <subcellularLocation>
        <location evidence="1">Periplasm</location>
    </subcellularLocation>
</comment>
<evidence type="ECO:0000256" key="1">
    <source>
        <dbReference type="RuleBase" id="RU364038"/>
    </source>
</evidence>
<dbReference type="Gene3D" id="3.40.30.10">
    <property type="entry name" value="Glutaredoxin"/>
    <property type="match status" value="1"/>
</dbReference>
<dbReference type="CDD" id="cd03020">
    <property type="entry name" value="DsbA_DsbC_DsbG"/>
    <property type="match status" value="1"/>
</dbReference>
<dbReference type="Pfam" id="PF13098">
    <property type="entry name" value="Thioredoxin_2"/>
    <property type="match status" value="1"/>
</dbReference>
<evidence type="ECO:0000259" key="2">
    <source>
        <dbReference type="Pfam" id="PF13098"/>
    </source>
</evidence>
<evidence type="ECO:0000313" key="3">
    <source>
        <dbReference type="EMBL" id="KGM56450.1"/>
    </source>
</evidence>
<dbReference type="GO" id="GO:0042597">
    <property type="term" value="C:periplasmic space"/>
    <property type="evidence" value="ECO:0007669"/>
    <property type="project" value="UniProtKB-SubCell"/>
</dbReference>
<comment type="function">
    <text evidence="1">Required for disulfide bond formation in some periplasmic proteins. Acts by transferring its disulfide bond to other proteins and is reduced in the process.</text>
</comment>
<name>A0A0A0F1N0_9GAMM</name>
<sequence length="276" mass="28848">MARVNPTAILLSSALLLATGCSQAAEEKSVSTAPAVPTNATSNPAAEKPAVIEAIEAQGFEVLGEFDAPSGLRGFAGVAGHQPVAVYATNDGEHAVVGTLINAQGEDIGAEALQRLVAGPMSARTWAQLEASEWIADGKADAPRVIYTFSDPNCPFCNKFWSAARPWVDSGKVQLRHIMVGVIRPDSANKVATIMTASSPSEALRRNETSYSSGGIKPAASVPANVRATLDANERLMVQLGFQGTPGILFRDDNGTVQRRAGMPAPDDLATVLGPR</sequence>